<dbReference type="GO" id="GO:0003677">
    <property type="term" value="F:DNA binding"/>
    <property type="evidence" value="ECO:0007669"/>
    <property type="project" value="TreeGrafter"/>
</dbReference>
<reference evidence="3" key="1">
    <citation type="submission" date="2017-07" db="EMBL/GenBank/DDBJ databases">
        <title>Taro Niue Genome Assembly and Annotation.</title>
        <authorList>
            <person name="Atibalentja N."/>
            <person name="Keating K."/>
            <person name="Fields C.J."/>
        </authorList>
    </citation>
    <scope>NUCLEOTIDE SEQUENCE</scope>
    <source>
        <strain evidence="3">Niue_2</strain>
        <tissue evidence="3">Leaf</tissue>
    </source>
</reference>
<dbReference type="OrthoDB" id="2017676at2759"/>
<dbReference type="GO" id="GO:0003700">
    <property type="term" value="F:DNA-binding transcription factor activity"/>
    <property type="evidence" value="ECO:0007669"/>
    <property type="project" value="InterPro"/>
</dbReference>
<dbReference type="Pfam" id="PF04873">
    <property type="entry name" value="EIN3_DNA-bd"/>
    <property type="match status" value="1"/>
</dbReference>
<dbReference type="PANTHER" id="PTHR33305">
    <property type="entry name" value="ETHYLENE INSENSITIVE 3-LIKE 2 PROTEIN"/>
    <property type="match status" value="1"/>
</dbReference>
<dbReference type="InterPro" id="IPR047091">
    <property type="entry name" value="EIN3-like_DNA-bd"/>
</dbReference>
<sequence>MEHLAMFAPGLGDSSGAEADDFQGVNFSENDVSDEEFEAEELTARMNAKNSRCSKRRTKPNPSRSSNQARRKKDVQSGRWDSEIFAEADGTGFVCGFIPEKGKPVSRSSDNIRDWWKEKVKFDKNGPAAIAKAVFLMMISDLPVLDHQILLEETEADVGSQVFRRALALEVSSNAITKEMHQLMEDA</sequence>
<feature type="compositionally biased region" description="Acidic residues" evidence="1">
    <location>
        <begin position="31"/>
        <end position="41"/>
    </location>
</feature>
<name>A0A843U6L5_COLES</name>
<evidence type="ECO:0000313" key="3">
    <source>
        <dbReference type="EMBL" id="MQL77647.1"/>
    </source>
</evidence>
<evidence type="ECO:0000259" key="2">
    <source>
        <dbReference type="Pfam" id="PF04873"/>
    </source>
</evidence>
<dbReference type="AlphaFoldDB" id="A0A843U6L5"/>
<dbReference type="EMBL" id="NMUH01000359">
    <property type="protein sequence ID" value="MQL77647.1"/>
    <property type="molecule type" value="Genomic_DNA"/>
</dbReference>
<dbReference type="Proteomes" id="UP000652761">
    <property type="component" value="Unassembled WGS sequence"/>
</dbReference>
<keyword evidence="4" id="KW-1185">Reference proteome</keyword>
<protein>
    <recommendedName>
        <fullName evidence="2">Ethylene insensitive 3-like DNA-binding domain-containing protein</fullName>
    </recommendedName>
</protein>
<comment type="caution">
    <text evidence="3">The sequence shown here is derived from an EMBL/GenBank/DDBJ whole genome shotgun (WGS) entry which is preliminary data.</text>
</comment>
<dbReference type="GO" id="GO:0005634">
    <property type="term" value="C:nucleus"/>
    <property type="evidence" value="ECO:0007669"/>
    <property type="project" value="InterPro"/>
</dbReference>
<dbReference type="PANTHER" id="PTHR33305:SF30">
    <property type="entry name" value="ETHYLENE INSENSITIVE 3-LIKE 3 PROTEIN"/>
    <property type="match status" value="1"/>
</dbReference>
<evidence type="ECO:0000313" key="4">
    <source>
        <dbReference type="Proteomes" id="UP000652761"/>
    </source>
</evidence>
<organism evidence="3 4">
    <name type="scientific">Colocasia esculenta</name>
    <name type="common">Wild taro</name>
    <name type="synonym">Arum esculentum</name>
    <dbReference type="NCBI Taxonomy" id="4460"/>
    <lineage>
        <taxon>Eukaryota</taxon>
        <taxon>Viridiplantae</taxon>
        <taxon>Streptophyta</taxon>
        <taxon>Embryophyta</taxon>
        <taxon>Tracheophyta</taxon>
        <taxon>Spermatophyta</taxon>
        <taxon>Magnoliopsida</taxon>
        <taxon>Liliopsida</taxon>
        <taxon>Araceae</taxon>
        <taxon>Aroideae</taxon>
        <taxon>Colocasieae</taxon>
        <taxon>Colocasia</taxon>
    </lineage>
</organism>
<dbReference type="InterPro" id="IPR006957">
    <property type="entry name" value="EIN3"/>
</dbReference>
<evidence type="ECO:0000256" key="1">
    <source>
        <dbReference type="SAM" id="MobiDB-lite"/>
    </source>
</evidence>
<feature type="domain" description="Ethylene insensitive 3-like DNA-binding" evidence="2">
    <location>
        <begin position="46"/>
        <end position="134"/>
    </location>
</feature>
<feature type="region of interest" description="Disordered" evidence="1">
    <location>
        <begin position="1"/>
        <end position="81"/>
    </location>
</feature>
<proteinExistence type="predicted"/>
<gene>
    <name evidence="3" type="ORF">Taro_010059</name>
</gene>
<accession>A0A843U6L5</accession>